<sequence>MVMIDEGRGTSAKVVVDGDGGQWEAKTMVGGHNNKSRIKGMEATIFLRSMAVAPSTKAAPISLPSSLFPLSSSKKARLSSRIPDPSESIRGI</sequence>
<organism evidence="2 3">
    <name type="scientific">Dendrobium nobile</name>
    <name type="common">Orchid</name>
    <dbReference type="NCBI Taxonomy" id="94219"/>
    <lineage>
        <taxon>Eukaryota</taxon>
        <taxon>Viridiplantae</taxon>
        <taxon>Streptophyta</taxon>
        <taxon>Embryophyta</taxon>
        <taxon>Tracheophyta</taxon>
        <taxon>Spermatophyta</taxon>
        <taxon>Magnoliopsida</taxon>
        <taxon>Liliopsida</taxon>
        <taxon>Asparagales</taxon>
        <taxon>Orchidaceae</taxon>
        <taxon>Epidendroideae</taxon>
        <taxon>Malaxideae</taxon>
        <taxon>Dendrobiinae</taxon>
        <taxon>Dendrobium</taxon>
    </lineage>
</organism>
<dbReference type="Proteomes" id="UP000829196">
    <property type="component" value="Unassembled WGS sequence"/>
</dbReference>
<feature type="region of interest" description="Disordered" evidence="1">
    <location>
        <begin position="67"/>
        <end position="92"/>
    </location>
</feature>
<protein>
    <submittedName>
        <fullName evidence="2">Uncharacterized protein</fullName>
    </submittedName>
</protein>
<evidence type="ECO:0000313" key="2">
    <source>
        <dbReference type="EMBL" id="KAI0502041.1"/>
    </source>
</evidence>
<accession>A0A8T3B124</accession>
<evidence type="ECO:0000313" key="3">
    <source>
        <dbReference type="Proteomes" id="UP000829196"/>
    </source>
</evidence>
<evidence type="ECO:0000256" key="1">
    <source>
        <dbReference type="SAM" id="MobiDB-lite"/>
    </source>
</evidence>
<comment type="caution">
    <text evidence="2">The sequence shown here is derived from an EMBL/GenBank/DDBJ whole genome shotgun (WGS) entry which is preliminary data.</text>
</comment>
<reference evidence="2" key="1">
    <citation type="journal article" date="2022" name="Front. Genet.">
        <title>Chromosome-Scale Assembly of the Dendrobium nobile Genome Provides Insights Into the Molecular Mechanism of the Biosynthesis of the Medicinal Active Ingredient of Dendrobium.</title>
        <authorList>
            <person name="Xu Q."/>
            <person name="Niu S.-C."/>
            <person name="Li K.-L."/>
            <person name="Zheng P.-J."/>
            <person name="Zhang X.-J."/>
            <person name="Jia Y."/>
            <person name="Liu Y."/>
            <person name="Niu Y.-X."/>
            <person name="Yu L.-H."/>
            <person name="Chen D.-F."/>
            <person name="Zhang G.-Q."/>
        </authorList>
    </citation>
    <scope>NUCLEOTIDE SEQUENCE</scope>
    <source>
        <tissue evidence="2">Leaf</tissue>
    </source>
</reference>
<dbReference type="EMBL" id="JAGYWB010000012">
    <property type="protein sequence ID" value="KAI0502041.1"/>
    <property type="molecule type" value="Genomic_DNA"/>
</dbReference>
<dbReference type="AlphaFoldDB" id="A0A8T3B124"/>
<name>A0A8T3B124_DENNO</name>
<gene>
    <name evidence="2" type="ORF">KFK09_016986</name>
</gene>
<keyword evidence="3" id="KW-1185">Reference proteome</keyword>
<proteinExistence type="predicted"/>